<evidence type="ECO:0000256" key="1">
    <source>
        <dbReference type="SAM" id="SignalP"/>
    </source>
</evidence>
<dbReference type="EMBL" id="HBIB01044359">
    <property type="protein sequence ID" value="CAE0266630.1"/>
    <property type="molecule type" value="Transcribed_RNA"/>
</dbReference>
<gene>
    <name evidence="2" type="ORF">PBIL07802_LOCUS28972</name>
</gene>
<protein>
    <submittedName>
        <fullName evidence="2">Uncharacterized protein</fullName>
    </submittedName>
</protein>
<organism evidence="2">
    <name type="scientific">Palpitomonas bilix</name>
    <dbReference type="NCBI Taxonomy" id="652834"/>
    <lineage>
        <taxon>Eukaryota</taxon>
        <taxon>Eukaryota incertae sedis</taxon>
    </lineage>
</organism>
<name>A0A7S3GHQ0_9EUKA</name>
<sequence>MASNLQRSSFSSCLLFLLCSFISSTSAVVPTSHFASKLAEIDSEQPSHNVVEDDVGSYFSILPGIGFNPLTGEATTQLFSLSYTEGKVLPDSTFLIPDEVDGRIVKQQKVSQLATTTSDVYEAFSSTSTKSSVGWSVLGLFGGQLSIATNNEKKLMVENDLTALTISNFMHMYDLHLSSRQRRVGSGVLLHISSAVCALSRSHPSQAYFAISRMIGMYGPAWMDRVQLGFRSDLREYGKFNSTQIDTKTSVEQAASFGFMGMFNMKQSYSTSEEAYAKYSSKLESSTVSASGCGVWKPGMPYDSWLATCETGRQKRVMKGGVKGSGNVGMGDALLSNSFLPIYNLISPAYLPPNINPVYLRHLEKVRGIGEEMVQRLVFLNKRSGCMDTHSPNFKMWYNANNPKQCKESFPSEEEIINHYQYGGFYSVSQYEVEGSFAHIMGAMEADVTEQNKGEGQWSATIVHHANGITGGASCAENYDDVLLYTHREEVDKWTMDGTGEERKLVRIFQLHVCKQFDQLKQWQKKMPKRRIPYGGAYSAKEGGNIHMDHAHTCSSMFEPVPASVSTLHHVVLDSTSGLIKSVVEVAEQNDTKTSIGQSDADIQMVEARVSEEMAGLTFCERPAIDYDDSSESLFVTPFGGLYTPLAAPLDYSKEADSYCAKGFHAVVLATAFDSTLQPLLSCEYIDKSMEPRPVYFPISEDVLMAETGTCDIAADVVDDRSSFAYQ</sequence>
<evidence type="ECO:0000313" key="2">
    <source>
        <dbReference type="EMBL" id="CAE0266630.1"/>
    </source>
</evidence>
<feature type="signal peptide" evidence="1">
    <location>
        <begin position="1"/>
        <end position="27"/>
    </location>
</feature>
<reference evidence="2" key="1">
    <citation type="submission" date="2021-01" db="EMBL/GenBank/DDBJ databases">
        <authorList>
            <person name="Corre E."/>
            <person name="Pelletier E."/>
            <person name="Niang G."/>
            <person name="Scheremetjew M."/>
            <person name="Finn R."/>
            <person name="Kale V."/>
            <person name="Holt S."/>
            <person name="Cochrane G."/>
            <person name="Meng A."/>
            <person name="Brown T."/>
            <person name="Cohen L."/>
        </authorList>
    </citation>
    <scope>NUCLEOTIDE SEQUENCE</scope>
    <source>
        <strain evidence="2">NIES-2562</strain>
    </source>
</reference>
<feature type="chain" id="PRO_5030556803" evidence="1">
    <location>
        <begin position="28"/>
        <end position="727"/>
    </location>
</feature>
<dbReference type="AlphaFoldDB" id="A0A7S3GHQ0"/>
<keyword evidence="1" id="KW-0732">Signal</keyword>
<proteinExistence type="predicted"/>
<accession>A0A7S3GHQ0</accession>